<reference evidence="3" key="1">
    <citation type="submission" date="2020-11" db="EMBL/GenBank/DDBJ databases">
        <authorList>
            <consortium name="DOE Joint Genome Institute"/>
            <person name="Ahrendt S."/>
            <person name="Riley R."/>
            <person name="Andreopoulos W."/>
            <person name="Labutti K."/>
            <person name="Pangilinan J."/>
            <person name="Ruiz-Duenas F.J."/>
            <person name="Barrasa J.M."/>
            <person name="Sanchez-Garcia M."/>
            <person name="Camarero S."/>
            <person name="Miyauchi S."/>
            <person name="Serrano A."/>
            <person name="Linde D."/>
            <person name="Babiker R."/>
            <person name="Drula E."/>
            <person name="Ayuso-Fernandez I."/>
            <person name="Pacheco R."/>
            <person name="Padilla G."/>
            <person name="Ferreira P."/>
            <person name="Barriuso J."/>
            <person name="Kellner H."/>
            <person name="Castanera R."/>
            <person name="Alfaro M."/>
            <person name="Ramirez L."/>
            <person name="Pisabarro A.G."/>
            <person name="Kuo A."/>
            <person name="Tritt A."/>
            <person name="Lipzen A."/>
            <person name="He G."/>
            <person name="Yan M."/>
            <person name="Ng V."/>
            <person name="Cullen D."/>
            <person name="Martin F."/>
            <person name="Rosso M.-N."/>
            <person name="Henrissat B."/>
            <person name="Hibbett D."/>
            <person name="Martinez A.T."/>
            <person name="Grigoriev I.V."/>
        </authorList>
    </citation>
    <scope>NUCLEOTIDE SEQUENCE</scope>
    <source>
        <strain evidence="3">AH 40177</strain>
    </source>
</reference>
<dbReference type="OrthoDB" id="5289249at2759"/>
<evidence type="ECO:0000256" key="1">
    <source>
        <dbReference type="SAM" id="MobiDB-lite"/>
    </source>
</evidence>
<sequence length="253" mass="27599">MIVTDPPDSPIKKSSETSPPDQLQDAPSPPPYTSLASPSTQIPFVLPQNIKPSNFLSFTEAYNSIEGTHVIDSSLDIPSEWLPPLPEGEAEETRSNFYAKSAYGNVTSELYLLDKPVLKGRRKLLMNVSSTHASVSVCIHREGLSPPYNLNASSSYGNVTVRIPRSFKGLISASTKYGRVLMSDAVSGQALSVFSGLQGVKRIFIGDLSARNELMDDVIVLDSWSGTVKLFFEDEETSLLPTSLTGLFSRFFS</sequence>
<organism evidence="3 4">
    <name type="scientific">Rhodocollybia butyracea</name>
    <dbReference type="NCBI Taxonomy" id="206335"/>
    <lineage>
        <taxon>Eukaryota</taxon>
        <taxon>Fungi</taxon>
        <taxon>Dikarya</taxon>
        <taxon>Basidiomycota</taxon>
        <taxon>Agaricomycotina</taxon>
        <taxon>Agaricomycetes</taxon>
        <taxon>Agaricomycetidae</taxon>
        <taxon>Agaricales</taxon>
        <taxon>Marasmiineae</taxon>
        <taxon>Omphalotaceae</taxon>
        <taxon>Rhodocollybia</taxon>
    </lineage>
</organism>
<evidence type="ECO:0000313" key="3">
    <source>
        <dbReference type="EMBL" id="KAF9072288.1"/>
    </source>
</evidence>
<evidence type="ECO:0000259" key="2">
    <source>
        <dbReference type="Pfam" id="PF24016"/>
    </source>
</evidence>
<keyword evidence="4" id="KW-1185">Reference proteome</keyword>
<dbReference type="Pfam" id="PF24016">
    <property type="entry name" value="DUF7330"/>
    <property type="match status" value="1"/>
</dbReference>
<dbReference type="EMBL" id="JADNRY010000025">
    <property type="protein sequence ID" value="KAF9072288.1"/>
    <property type="molecule type" value="Genomic_DNA"/>
</dbReference>
<dbReference type="AlphaFoldDB" id="A0A9P5UBN2"/>
<gene>
    <name evidence="3" type="ORF">BDP27DRAFT_1361134</name>
</gene>
<comment type="caution">
    <text evidence="3">The sequence shown here is derived from an EMBL/GenBank/DDBJ whole genome shotgun (WGS) entry which is preliminary data.</text>
</comment>
<dbReference type="Proteomes" id="UP000772434">
    <property type="component" value="Unassembled WGS sequence"/>
</dbReference>
<name>A0A9P5UBN2_9AGAR</name>
<feature type="region of interest" description="Disordered" evidence="1">
    <location>
        <begin position="1"/>
        <end position="38"/>
    </location>
</feature>
<dbReference type="InterPro" id="IPR055754">
    <property type="entry name" value="DUF7330"/>
</dbReference>
<feature type="domain" description="DUF7330" evidence="2">
    <location>
        <begin position="54"/>
        <end position="235"/>
    </location>
</feature>
<protein>
    <recommendedName>
        <fullName evidence="2">DUF7330 domain-containing protein</fullName>
    </recommendedName>
</protein>
<evidence type="ECO:0000313" key="4">
    <source>
        <dbReference type="Proteomes" id="UP000772434"/>
    </source>
</evidence>
<proteinExistence type="predicted"/>
<accession>A0A9P5UBN2</accession>